<evidence type="ECO:0000313" key="2">
    <source>
        <dbReference type="EMBL" id="JAH94835.1"/>
    </source>
</evidence>
<reference evidence="2" key="1">
    <citation type="submission" date="2014-11" db="EMBL/GenBank/DDBJ databases">
        <authorList>
            <person name="Amaro Gonzalez C."/>
        </authorList>
    </citation>
    <scope>NUCLEOTIDE SEQUENCE</scope>
</reference>
<name>A0A0E9WZ07_ANGAN</name>
<reference evidence="2" key="2">
    <citation type="journal article" date="2015" name="Fish Shellfish Immunol.">
        <title>Early steps in the European eel (Anguilla anguilla)-Vibrio vulnificus interaction in the gills: Role of the RtxA13 toxin.</title>
        <authorList>
            <person name="Callol A."/>
            <person name="Pajuelo D."/>
            <person name="Ebbesson L."/>
            <person name="Teles M."/>
            <person name="MacKenzie S."/>
            <person name="Amaro C."/>
        </authorList>
    </citation>
    <scope>NUCLEOTIDE SEQUENCE</scope>
</reference>
<protein>
    <submittedName>
        <fullName evidence="2">Uncharacterized protein</fullName>
    </submittedName>
</protein>
<keyword evidence="1" id="KW-0732">Signal</keyword>
<dbReference type="AlphaFoldDB" id="A0A0E9WZ07"/>
<accession>A0A0E9WZ07</accession>
<sequence>MMSFCWIGFFLCYRICLRNLEMSNIQYNVQHLCFSIIFTHYSLDNLPFHIFLSLSKEMQYIVL</sequence>
<organism evidence="2">
    <name type="scientific">Anguilla anguilla</name>
    <name type="common">European freshwater eel</name>
    <name type="synonym">Muraena anguilla</name>
    <dbReference type="NCBI Taxonomy" id="7936"/>
    <lineage>
        <taxon>Eukaryota</taxon>
        <taxon>Metazoa</taxon>
        <taxon>Chordata</taxon>
        <taxon>Craniata</taxon>
        <taxon>Vertebrata</taxon>
        <taxon>Euteleostomi</taxon>
        <taxon>Actinopterygii</taxon>
        <taxon>Neopterygii</taxon>
        <taxon>Teleostei</taxon>
        <taxon>Anguilliformes</taxon>
        <taxon>Anguillidae</taxon>
        <taxon>Anguilla</taxon>
    </lineage>
</organism>
<feature type="signal peptide" evidence="1">
    <location>
        <begin position="1"/>
        <end position="18"/>
    </location>
</feature>
<dbReference type="EMBL" id="GBXM01013742">
    <property type="protein sequence ID" value="JAH94835.1"/>
    <property type="molecule type" value="Transcribed_RNA"/>
</dbReference>
<proteinExistence type="predicted"/>
<feature type="chain" id="PRO_5002435080" evidence="1">
    <location>
        <begin position="19"/>
        <end position="63"/>
    </location>
</feature>
<evidence type="ECO:0000256" key="1">
    <source>
        <dbReference type="SAM" id="SignalP"/>
    </source>
</evidence>